<gene>
    <name evidence="1" type="ORF">MSG28_002562</name>
</gene>
<reference evidence="1 2" key="1">
    <citation type="journal article" date="2022" name="Genome Biol. Evol.">
        <title>The Spruce Budworm Genome: Reconstructing the Evolutionary History of Antifreeze Proteins.</title>
        <authorList>
            <person name="Beliveau C."/>
            <person name="Gagne P."/>
            <person name="Picq S."/>
            <person name="Vernygora O."/>
            <person name="Keeling C.I."/>
            <person name="Pinkney K."/>
            <person name="Doucet D."/>
            <person name="Wen F."/>
            <person name="Johnston J.S."/>
            <person name="Maaroufi H."/>
            <person name="Boyle B."/>
            <person name="Laroche J."/>
            <person name="Dewar K."/>
            <person name="Juretic N."/>
            <person name="Blackburn G."/>
            <person name="Nisole A."/>
            <person name="Brunet B."/>
            <person name="Brandao M."/>
            <person name="Lumley L."/>
            <person name="Duan J."/>
            <person name="Quan G."/>
            <person name="Lucarotti C.J."/>
            <person name="Roe A.D."/>
            <person name="Sperling F.A.H."/>
            <person name="Levesque R.C."/>
            <person name="Cusson M."/>
        </authorList>
    </citation>
    <scope>NUCLEOTIDE SEQUENCE [LARGE SCALE GENOMIC DNA]</scope>
    <source>
        <strain evidence="1">Glfc:IPQL:Cfum</strain>
    </source>
</reference>
<evidence type="ECO:0000313" key="1">
    <source>
        <dbReference type="EMBL" id="KAI8428377.1"/>
    </source>
</evidence>
<dbReference type="EMBL" id="CM046103">
    <property type="protein sequence ID" value="KAI8428377.1"/>
    <property type="molecule type" value="Genomic_DNA"/>
</dbReference>
<keyword evidence="2" id="KW-1185">Reference proteome</keyword>
<accession>A0ACC0JW64</accession>
<dbReference type="Proteomes" id="UP001064048">
    <property type="component" value="Chromosome 3"/>
</dbReference>
<evidence type="ECO:0000313" key="2">
    <source>
        <dbReference type="Proteomes" id="UP001064048"/>
    </source>
</evidence>
<protein>
    <submittedName>
        <fullName evidence="1">Uncharacterized protein</fullName>
    </submittedName>
</protein>
<name>A0ACC0JW64_CHOFU</name>
<proteinExistence type="predicted"/>
<comment type="caution">
    <text evidence="1">The sequence shown here is derived from an EMBL/GenBank/DDBJ whole genome shotgun (WGS) entry which is preliminary data.</text>
</comment>
<sequence>MLSRRDKLLIQPWEERRFQDHRAKVECALPAIDARAPASRAHVAVKLKKWQREAERRRRVAEDNYSLLQRLQAIMRGKRLDNCWDTPLPNFRHKVGMFYSAEALRGRVAARALTAQPAEDSCAGNVKCYACCNKRKTMLQLNKVYGARTDSLPSI</sequence>
<organism evidence="1 2">
    <name type="scientific">Choristoneura fumiferana</name>
    <name type="common">Spruce budworm moth</name>
    <name type="synonym">Archips fumiferana</name>
    <dbReference type="NCBI Taxonomy" id="7141"/>
    <lineage>
        <taxon>Eukaryota</taxon>
        <taxon>Metazoa</taxon>
        <taxon>Ecdysozoa</taxon>
        <taxon>Arthropoda</taxon>
        <taxon>Hexapoda</taxon>
        <taxon>Insecta</taxon>
        <taxon>Pterygota</taxon>
        <taxon>Neoptera</taxon>
        <taxon>Endopterygota</taxon>
        <taxon>Lepidoptera</taxon>
        <taxon>Glossata</taxon>
        <taxon>Ditrysia</taxon>
        <taxon>Tortricoidea</taxon>
        <taxon>Tortricidae</taxon>
        <taxon>Tortricinae</taxon>
        <taxon>Choristoneura</taxon>
    </lineage>
</organism>